<name>Q07KG5_RHOP5</name>
<proteinExistence type="predicted"/>
<dbReference type="eggNOG" id="COG1295">
    <property type="taxonomic scope" value="Bacteria"/>
</dbReference>
<evidence type="ECO:0000256" key="1">
    <source>
        <dbReference type="ARBA" id="ARBA00004651"/>
    </source>
</evidence>
<dbReference type="Pfam" id="PF03631">
    <property type="entry name" value="Virul_fac_BrkB"/>
    <property type="match status" value="1"/>
</dbReference>
<keyword evidence="4 7" id="KW-1133">Transmembrane helix</keyword>
<dbReference type="OrthoDB" id="9781030at2"/>
<feature type="transmembrane region" description="Helical" evidence="7">
    <location>
        <begin position="247"/>
        <end position="264"/>
    </location>
</feature>
<dbReference type="EMBL" id="CP000463">
    <property type="protein sequence ID" value="ABJ07569.1"/>
    <property type="molecule type" value="Genomic_DNA"/>
</dbReference>
<dbReference type="KEGG" id="rpe:RPE_3639"/>
<evidence type="ECO:0000256" key="3">
    <source>
        <dbReference type="ARBA" id="ARBA00022692"/>
    </source>
</evidence>
<organism evidence="8">
    <name type="scientific">Rhodopseudomonas palustris (strain BisA53)</name>
    <dbReference type="NCBI Taxonomy" id="316055"/>
    <lineage>
        <taxon>Bacteria</taxon>
        <taxon>Pseudomonadati</taxon>
        <taxon>Pseudomonadota</taxon>
        <taxon>Alphaproteobacteria</taxon>
        <taxon>Hyphomicrobiales</taxon>
        <taxon>Nitrobacteraceae</taxon>
        <taxon>Rhodopseudomonas</taxon>
    </lineage>
</organism>
<reference evidence="8" key="1">
    <citation type="submission" date="2006-09" db="EMBL/GenBank/DDBJ databases">
        <title>Complete sequence of Rhodopseudomonas palustris BisA53.</title>
        <authorList>
            <consortium name="US DOE Joint Genome Institute"/>
            <person name="Copeland A."/>
            <person name="Lucas S."/>
            <person name="Lapidus A."/>
            <person name="Barry K."/>
            <person name="Detter J.C."/>
            <person name="Glavina del Rio T."/>
            <person name="Hammon N."/>
            <person name="Israni S."/>
            <person name="Dalin E."/>
            <person name="Tice H."/>
            <person name="Pitluck S."/>
            <person name="Chain P."/>
            <person name="Malfatti S."/>
            <person name="Shin M."/>
            <person name="Vergez L."/>
            <person name="Schmutz J."/>
            <person name="Larimer F."/>
            <person name="Land M."/>
            <person name="Hauser L."/>
            <person name="Pelletier D.A."/>
            <person name="Kyrpides N."/>
            <person name="Kim E."/>
            <person name="Harwood C.S."/>
            <person name="Oda Y."/>
            <person name="Richardson P."/>
        </authorList>
    </citation>
    <scope>NUCLEOTIDE SEQUENCE [LARGE SCALE GENOMIC DNA]</scope>
    <source>
        <strain evidence="8">BisA53</strain>
    </source>
</reference>
<evidence type="ECO:0000256" key="7">
    <source>
        <dbReference type="SAM" id="Phobius"/>
    </source>
</evidence>
<feature type="transmembrane region" description="Helical" evidence="7">
    <location>
        <begin position="311"/>
        <end position="332"/>
    </location>
</feature>
<dbReference type="GO" id="GO:0005886">
    <property type="term" value="C:plasma membrane"/>
    <property type="evidence" value="ECO:0007669"/>
    <property type="project" value="UniProtKB-SubCell"/>
</dbReference>
<evidence type="ECO:0000256" key="6">
    <source>
        <dbReference type="SAM" id="MobiDB-lite"/>
    </source>
</evidence>
<accession>Q07KG5</accession>
<gene>
    <name evidence="8" type="ordered locus">RPE_3639</name>
</gene>
<dbReference type="HOGENOM" id="CLU_045539_0_0_5"/>
<feature type="transmembrane region" description="Helical" evidence="7">
    <location>
        <begin position="203"/>
        <end position="227"/>
    </location>
</feature>
<sequence length="370" mass="38897">MDRIARRGLISSVALAGVGVAARYLTTAPVERAAPFAASGGATLQPSNDDAAAPPSKGRGRFAKTPAEIPAKGWRDIIWRTYEQINDDRLLAVAAGVVFYGLLALFPAITALVSSYALVADPQTIRDHLSFLAGVLPAGTFSVVEDQIARVLAKGEVKLGAAFLFSFALALWSANGGMKAIIDALNVVYDEEEKRGFIKLNAVSLAFTLGGLLAVLAAIGLVVAAPILLSMVGLGTIGDLLLRFGRWPALAVMILAGLAVLYRFAPSRRSPQWKWISVGSVSATVIWLVGSAALSYYLANYGAYDATYGSLGAAIGLMIWMWMSTIVVLLGAELNSEIEHQTVKDSTAGPAAKPIGHRGAKMADTVGAPR</sequence>
<protein>
    <submittedName>
        <fullName evidence="8">Putative ribonuclease BN</fullName>
    </submittedName>
</protein>
<dbReference type="PANTHER" id="PTHR30213:SF0">
    <property type="entry name" value="UPF0761 MEMBRANE PROTEIN YIHY"/>
    <property type="match status" value="1"/>
</dbReference>
<dbReference type="InterPro" id="IPR017039">
    <property type="entry name" value="Virul_fac_BrkB"/>
</dbReference>
<feature type="region of interest" description="Disordered" evidence="6">
    <location>
        <begin position="345"/>
        <end position="370"/>
    </location>
</feature>
<keyword evidence="5 7" id="KW-0472">Membrane</keyword>
<comment type="subcellular location">
    <subcellularLocation>
        <location evidence="1">Cell membrane</location>
        <topology evidence="1">Multi-pass membrane protein</topology>
    </subcellularLocation>
</comment>
<feature type="region of interest" description="Disordered" evidence="6">
    <location>
        <begin position="41"/>
        <end position="62"/>
    </location>
</feature>
<keyword evidence="3 7" id="KW-0812">Transmembrane</keyword>
<evidence type="ECO:0000313" key="8">
    <source>
        <dbReference type="EMBL" id="ABJ07569.1"/>
    </source>
</evidence>
<dbReference type="AlphaFoldDB" id="Q07KG5"/>
<dbReference type="PANTHER" id="PTHR30213">
    <property type="entry name" value="INNER MEMBRANE PROTEIN YHJD"/>
    <property type="match status" value="1"/>
</dbReference>
<evidence type="ECO:0000256" key="2">
    <source>
        <dbReference type="ARBA" id="ARBA00022475"/>
    </source>
</evidence>
<feature type="transmembrane region" description="Helical" evidence="7">
    <location>
        <begin position="159"/>
        <end position="182"/>
    </location>
</feature>
<dbReference type="STRING" id="316055.RPE_3639"/>
<feature type="transmembrane region" description="Helical" evidence="7">
    <location>
        <begin position="90"/>
        <end position="119"/>
    </location>
</feature>
<keyword evidence="2" id="KW-1003">Cell membrane</keyword>
<evidence type="ECO:0000256" key="5">
    <source>
        <dbReference type="ARBA" id="ARBA00023136"/>
    </source>
</evidence>
<dbReference type="NCBIfam" id="TIGR00765">
    <property type="entry name" value="yihY_not_rbn"/>
    <property type="match status" value="1"/>
</dbReference>
<feature type="transmembrane region" description="Helical" evidence="7">
    <location>
        <begin position="276"/>
        <end position="299"/>
    </location>
</feature>
<evidence type="ECO:0000256" key="4">
    <source>
        <dbReference type="ARBA" id="ARBA00022989"/>
    </source>
</evidence>